<dbReference type="Proteomes" id="UP001304650">
    <property type="component" value="Chromosome"/>
</dbReference>
<name>A0AA96LNM0_9BACL</name>
<feature type="region of interest" description="Disordered" evidence="2">
    <location>
        <begin position="25"/>
        <end position="47"/>
    </location>
</feature>
<protein>
    <submittedName>
        <fullName evidence="4">Extracellular solute-binding protein</fullName>
    </submittedName>
</protein>
<dbReference type="PANTHER" id="PTHR43649:SF33">
    <property type="entry name" value="POLYGALACTURONAN_RHAMNOGALACTURONAN-BINDING PROTEIN YTCQ"/>
    <property type="match status" value="1"/>
</dbReference>
<feature type="chain" id="PRO_5041653510" evidence="3">
    <location>
        <begin position="22"/>
        <end position="544"/>
    </location>
</feature>
<dbReference type="PROSITE" id="PS51257">
    <property type="entry name" value="PROKAR_LIPOPROTEIN"/>
    <property type="match status" value="1"/>
</dbReference>
<accession>A0AA96LNM0</accession>
<reference evidence="4" key="1">
    <citation type="submission" date="2022-02" db="EMBL/GenBank/DDBJ databases">
        <title>Paenibacillus sp. MBLB1832 Whole Genome Shotgun Sequencing.</title>
        <authorList>
            <person name="Hwang C.Y."/>
            <person name="Cho E.-S."/>
            <person name="Seo M.-J."/>
        </authorList>
    </citation>
    <scope>NUCLEOTIDE SEQUENCE</scope>
    <source>
        <strain evidence="4">MBLB1832</strain>
    </source>
</reference>
<evidence type="ECO:0000256" key="1">
    <source>
        <dbReference type="ARBA" id="ARBA00022729"/>
    </source>
</evidence>
<dbReference type="InterPro" id="IPR050490">
    <property type="entry name" value="Bact_solute-bd_prot1"/>
</dbReference>
<sequence length="544" mass="60282">MKKSFVSVIATTLVLSSFVVGCSSSKSNSSDKAGGTSTSSPEASQTTTYPIKTDKKLSYWATLQGNIVGVKSSLDEVPFFQEWPKKTGVPLVYTTAANNASDRQFNVMLASGDLPDMIEYNWTNGYPGGPEKAIKDGYILKLNDLIDKYAPNLKKYLKEHPEVDKMVKTDNGSYYVFPFIRGDNYLQVYHGPIVRKDWLDELGLPVPTTIDEWYTTLKAFKDKKGAAAPIALVGQPNPLNDTATGDFVGAFGVTKGFYLDNGKIKFGPMEQGFKDFLATFRKWYTEGLIDKNMATTDVKAIDANFANGSTGATVGNAGGGIGRWQPIVEAKYPKAVLVGTPYPTLKKGDMPQFGQLDVPFTPAGSVAISAKSKNAELAVKMLDYGYSEEGRMFFNFGTENTSYKMDNGYPRYTDLVMKNPDKLAVAQAMSLYTRGNYTGPFIQDKRYAEQFFALQTQRDAVTVWQKTDMAKHQLPPITPTPEESSEFAKIMNDTNTLVNEMILKIILGAEPVDSFDKFVEKMKSMKIDRALEIQQAALDRYNKR</sequence>
<keyword evidence="1 3" id="KW-0732">Signal</keyword>
<dbReference type="SUPFAM" id="SSF53850">
    <property type="entry name" value="Periplasmic binding protein-like II"/>
    <property type="match status" value="1"/>
</dbReference>
<dbReference type="KEGG" id="proo:MJB10_18175"/>
<evidence type="ECO:0000313" key="4">
    <source>
        <dbReference type="EMBL" id="WNR43033.1"/>
    </source>
</evidence>
<evidence type="ECO:0000313" key="5">
    <source>
        <dbReference type="Proteomes" id="UP001304650"/>
    </source>
</evidence>
<evidence type="ECO:0000256" key="3">
    <source>
        <dbReference type="SAM" id="SignalP"/>
    </source>
</evidence>
<gene>
    <name evidence="4" type="ORF">MJB10_18175</name>
</gene>
<evidence type="ECO:0000256" key="2">
    <source>
        <dbReference type="SAM" id="MobiDB-lite"/>
    </source>
</evidence>
<feature type="signal peptide" evidence="3">
    <location>
        <begin position="1"/>
        <end position="21"/>
    </location>
</feature>
<dbReference type="Gene3D" id="3.40.190.10">
    <property type="entry name" value="Periplasmic binding protein-like II"/>
    <property type="match status" value="2"/>
</dbReference>
<feature type="compositionally biased region" description="Polar residues" evidence="2">
    <location>
        <begin position="35"/>
        <end position="47"/>
    </location>
</feature>
<dbReference type="PANTHER" id="PTHR43649">
    <property type="entry name" value="ARABINOSE-BINDING PROTEIN-RELATED"/>
    <property type="match status" value="1"/>
</dbReference>
<organism evidence="4 5">
    <name type="scientific">Paenibacillus roseopurpureus</name>
    <dbReference type="NCBI Taxonomy" id="2918901"/>
    <lineage>
        <taxon>Bacteria</taxon>
        <taxon>Bacillati</taxon>
        <taxon>Bacillota</taxon>
        <taxon>Bacilli</taxon>
        <taxon>Bacillales</taxon>
        <taxon>Paenibacillaceae</taxon>
        <taxon>Paenibacillus</taxon>
    </lineage>
</organism>
<dbReference type="EMBL" id="CP130319">
    <property type="protein sequence ID" value="WNR43033.1"/>
    <property type="molecule type" value="Genomic_DNA"/>
</dbReference>
<dbReference type="RefSeq" id="WP_314796960.1">
    <property type="nucleotide sequence ID" value="NZ_CP130319.1"/>
</dbReference>
<proteinExistence type="predicted"/>
<dbReference type="AlphaFoldDB" id="A0AA96LNM0"/>
<keyword evidence="5" id="KW-1185">Reference proteome</keyword>